<feature type="domain" description="Tim44-like" evidence="9">
    <location>
        <begin position="337"/>
        <end position="547"/>
    </location>
</feature>
<dbReference type="SUPFAM" id="SSF54427">
    <property type="entry name" value="NTF2-like"/>
    <property type="match status" value="2"/>
</dbReference>
<dbReference type="InterPro" id="IPR007379">
    <property type="entry name" value="Tim44-like_dom"/>
</dbReference>
<dbReference type="Gene3D" id="3.10.450.240">
    <property type="match status" value="2"/>
</dbReference>
<gene>
    <name evidence="10" type="ORF">DH2020_036828</name>
</gene>
<evidence type="ECO:0000256" key="6">
    <source>
        <dbReference type="ARBA" id="ARBA00023136"/>
    </source>
</evidence>
<keyword evidence="3" id="KW-0999">Mitochondrion inner membrane</keyword>
<evidence type="ECO:0000313" key="11">
    <source>
        <dbReference type="Proteomes" id="UP001318860"/>
    </source>
</evidence>
<comment type="similarity">
    <text evidence="2">Belongs to the Tim44 family.</text>
</comment>
<dbReference type="Pfam" id="PF04280">
    <property type="entry name" value="Tim44"/>
    <property type="match status" value="2"/>
</dbReference>
<feature type="compositionally biased region" description="Polar residues" evidence="8">
    <location>
        <begin position="145"/>
        <end position="160"/>
    </location>
</feature>
<keyword evidence="11" id="KW-1185">Reference proteome</keyword>
<sequence>MASRKLARDFFLSKHILLRQQLLVSQQVSGRWSRLPLVPPNGYMFRREFGVFNEFSKKIKGEVDRNQDFQQSIKEVKEKAEELKGVKEDLKVRTKQTTEQLYKHVDGVWTEAEAKAKKVYADVEEKISAAKEEVKGSFGIGKQEATGSNGTSAGHSSNGKEGSKPAFGEEKQQGQQEQPESSDNAETLFGKVKFGVSSISPKVSLAFHKLKEAKPIDLVKKGYDIVKDELKGNPNRRKRLEYDASSAAQSPKIEKSTRMDIVVLPSKQSPWSKKWEAFKNKMRGHPVFKRVSGFSEPVIGKSQEIAEDMRERWETSDHPVVHKIQDISETVLGESDAAMSFKEIRRRDPTFSLPEFVAEVQEVVKPVLNAYFKGDTEVLKKYCSSHVIERCKAEHKAFESQGIFFDNKILSDVQYLEFGPVGEKAYRNCLKLNFIVQGMRLVAVVSDVSKVMGVEYGGLMRLKFMHILHISDVEVRETKMMGDTPIIIVAFQTQQVYCIRDRLGSITEGGQDTIHTVYYAWAMQQLDQEELGEGAPYSIWKLREMQQLGVRALI</sequence>
<keyword evidence="7" id="KW-0175">Coiled coil</keyword>
<evidence type="ECO:0000313" key="10">
    <source>
        <dbReference type="EMBL" id="KAK6129426.1"/>
    </source>
</evidence>
<feature type="region of interest" description="Disordered" evidence="8">
    <location>
        <begin position="140"/>
        <end position="184"/>
    </location>
</feature>
<feature type="coiled-coil region" evidence="7">
    <location>
        <begin position="66"/>
        <end position="133"/>
    </location>
</feature>
<dbReference type="InterPro" id="IPR032710">
    <property type="entry name" value="NTF2-like_dom_sf"/>
</dbReference>
<name>A0ABR0V3A5_REHGL</name>
<comment type="subcellular location">
    <subcellularLocation>
        <location evidence="1">Mitochondrion inner membrane</location>
    </subcellularLocation>
</comment>
<dbReference type="Proteomes" id="UP001318860">
    <property type="component" value="Unassembled WGS sequence"/>
</dbReference>
<keyword evidence="4" id="KW-0809">Transit peptide</keyword>
<evidence type="ECO:0000256" key="5">
    <source>
        <dbReference type="ARBA" id="ARBA00023128"/>
    </source>
</evidence>
<evidence type="ECO:0000256" key="7">
    <source>
        <dbReference type="SAM" id="Coils"/>
    </source>
</evidence>
<comment type="caution">
    <text evidence="10">The sequence shown here is derived from an EMBL/GenBank/DDBJ whole genome shotgun (WGS) entry which is preliminary data.</text>
</comment>
<dbReference type="EMBL" id="JABTTQ020001648">
    <property type="protein sequence ID" value="KAK6129426.1"/>
    <property type="molecule type" value="Genomic_DNA"/>
</dbReference>
<keyword evidence="6" id="KW-0472">Membrane</keyword>
<evidence type="ECO:0000256" key="8">
    <source>
        <dbReference type="SAM" id="MobiDB-lite"/>
    </source>
</evidence>
<accession>A0ABR0V3A5</accession>
<feature type="compositionally biased region" description="Basic and acidic residues" evidence="8">
    <location>
        <begin position="161"/>
        <end position="172"/>
    </location>
</feature>
<dbReference type="SMART" id="SM00978">
    <property type="entry name" value="Tim44"/>
    <property type="match status" value="1"/>
</dbReference>
<protein>
    <recommendedName>
        <fullName evidence="9">Tim44-like domain-containing protein</fullName>
    </recommendedName>
</protein>
<reference evidence="10 11" key="1">
    <citation type="journal article" date="2021" name="Comput. Struct. Biotechnol. J.">
        <title>De novo genome assembly of the potent medicinal plant Rehmannia glutinosa using nanopore technology.</title>
        <authorList>
            <person name="Ma L."/>
            <person name="Dong C."/>
            <person name="Song C."/>
            <person name="Wang X."/>
            <person name="Zheng X."/>
            <person name="Niu Y."/>
            <person name="Chen S."/>
            <person name="Feng W."/>
        </authorList>
    </citation>
    <scope>NUCLEOTIDE SEQUENCE [LARGE SCALE GENOMIC DNA]</scope>
    <source>
        <strain evidence="10">DH-2019</strain>
    </source>
</reference>
<dbReference type="InterPro" id="IPR039544">
    <property type="entry name" value="Tim44-like"/>
</dbReference>
<keyword evidence="5" id="KW-0496">Mitochondrion</keyword>
<evidence type="ECO:0000259" key="9">
    <source>
        <dbReference type="SMART" id="SM00978"/>
    </source>
</evidence>
<proteinExistence type="inferred from homology"/>
<evidence type="ECO:0000256" key="3">
    <source>
        <dbReference type="ARBA" id="ARBA00022792"/>
    </source>
</evidence>
<evidence type="ECO:0000256" key="4">
    <source>
        <dbReference type="ARBA" id="ARBA00022946"/>
    </source>
</evidence>
<evidence type="ECO:0000256" key="1">
    <source>
        <dbReference type="ARBA" id="ARBA00004273"/>
    </source>
</evidence>
<dbReference type="PANTHER" id="PTHR10721:SF1">
    <property type="entry name" value="MITOCHONDRIAL IMPORT INNER MEMBRANE TRANSLOCASE SUBUNIT TIM44"/>
    <property type="match status" value="1"/>
</dbReference>
<dbReference type="PANTHER" id="PTHR10721">
    <property type="entry name" value="MITOCHONDRIAL IMPORT INNER MEMBRANE TRANSLOCASE SUBUNIT TIM44"/>
    <property type="match status" value="1"/>
</dbReference>
<organism evidence="10 11">
    <name type="scientific">Rehmannia glutinosa</name>
    <name type="common">Chinese foxglove</name>
    <dbReference type="NCBI Taxonomy" id="99300"/>
    <lineage>
        <taxon>Eukaryota</taxon>
        <taxon>Viridiplantae</taxon>
        <taxon>Streptophyta</taxon>
        <taxon>Embryophyta</taxon>
        <taxon>Tracheophyta</taxon>
        <taxon>Spermatophyta</taxon>
        <taxon>Magnoliopsida</taxon>
        <taxon>eudicotyledons</taxon>
        <taxon>Gunneridae</taxon>
        <taxon>Pentapetalae</taxon>
        <taxon>asterids</taxon>
        <taxon>lamiids</taxon>
        <taxon>Lamiales</taxon>
        <taxon>Orobanchaceae</taxon>
        <taxon>Rehmannieae</taxon>
        <taxon>Rehmannia</taxon>
    </lineage>
</organism>
<evidence type="ECO:0000256" key="2">
    <source>
        <dbReference type="ARBA" id="ARBA00009597"/>
    </source>
</evidence>